<dbReference type="HOGENOM" id="CLU_3186884_0_0_6"/>
<sequence length="46" mass="5178">MMKGLVWKSLLTLLVKRRIGMSVQQLAGIELSTFMVAKKLKVGFIN</sequence>
<dbReference type="KEGG" id="gps:C427_2355"/>
<dbReference type="AlphaFoldDB" id="M4RQL2"/>
<dbReference type="STRING" id="1129794.C427_2355"/>
<gene>
    <name evidence="1" type="ORF">C427_2355</name>
</gene>
<accession>M4RQL2</accession>
<dbReference type="PATRIC" id="fig|1129794.4.peg.2335"/>
<keyword evidence="2" id="KW-1185">Reference proteome</keyword>
<evidence type="ECO:0000313" key="2">
    <source>
        <dbReference type="Proteomes" id="UP000011864"/>
    </source>
</evidence>
<name>M4RQL2_9ALTE</name>
<dbReference type="EMBL" id="CP003837">
    <property type="protein sequence ID" value="AGH44464.1"/>
    <property type="molecule type" value="Genomic_DNA"/>
</dbReference>
<reference evidence="1 2" key="1">
    <citation type="journal article" date="2013" name="Genome Announc.">
        <title>Complete Genome Sequence of Glaciecola psychrophila Strain 170T.</title>
        <authorList>
            <person name="Yin J."/>
            <person name="Chen J."/>
            <person name="Liu G."/>
            <person name="Yu Y."/>
            <person name="Song L."/>
            <person name="Wang X."/>
            <person name="Qu X."/>
        </authorList>
    </citation>
    <scope>NUCLEOTIDE SEQUENCE [LARGE SCALE GENOMIC DNA]</scope>
    <source>
        <strain evidence="1 2">170</strain>
    </source>
</reference>
<dbReference type="Proteomes" id="UP000011864">
    <property type="component" value="Chromosome"/>
</dbReference>
<evidence type="ECO:0000313" key="1">
    <source>
        <dbReference type="EMBL" id="AGH44464.1"/>
    </source>
</evidence>
<proteinExistence type="predicted"/>
<protein>
    <submittedName>
        <fullName evidence="1">Uncharacterized protein</fullName>
    </submittedName>
</protein>
<organism evidence="1 2">
    <name type="scientific">Paraglaciecola psychrophila 170</name>
    <dbReference type="NCBI Taxonomy" id="1129794"/>
    <lineage>
        <taxon>Bacteria</taxon>
        <taxon>Pseudomonadati</taxon>
        <taxon>Pseudomonadota</taxon>
        <taxon>Gammaproteobacteria</taxon>
        <taxon>Alteromonadales</taxon>
        <taxon>Alteromonadaceae</taxon>
        <taxon>Paraglaciecola</taxon>
    </lineage>
</organism>